<protein>
    <submittedName>
        <fullName evidence="2">Methyltransferase type 11</fullName>
    </submittedName>
</protein>
<dbReference type="EMBL" id="CP002343">
    <property type="protein sequence ID" value="ADU46977.1"/>
    <property type="molecule type" value="Genomic_DNA"/>
</dbReference>
<accession>E6S873</accession>
<dbReference type="Pfam" id="PF08241">
    <property type="entry name" value="Methyltransf_11"/>
    <property type="match status" value="1"/>
</dbReference>
<dbReference type="PANTHER" id="PTHR43591">
    <property type="entry name" value="METHYLTRANSFERASE"/>
    <property type="match status" value="1"/>
</dbReference>
<evidence type="ECO:0000313" key="2">
    <source>
        <dbReference type="EMBL" id="ADU46977.1"/>
    </source>
</evidence>
<dbReference type="InterPro" id="IPR029063">
    <property type="entry name" value="SAM-dependent_MTases_sf"/>
</dbReference>
<dbReference type="AlphaFoldDB" id="E6S873"/>
<keyword evidence="2" id="KW-0489">Methyltransferase</keyword>
<evidence type="ECO:0000259" key="1">
    <source>
        <dbReference type="Pfam" id="PF08241"/>
    </source>
</evidence>
<organism evidence="2 3">
    <name type="scientific">Intrasporangium calvum (strain ATCC 23552 / DSM 43043 / JCM 3097 / NBRC 12989 / NCIMB 10167 / NRRL B-3866 / 7 KIP)</name>
    <dbReference type="NCBI Taxonomy" id="710696"/>
    <lineage>
        <taxon>Bacteria</taxon>
        <taxon>Bacillati</taxon>
        <taxon>Actinomycetota</taxon>
        <taxon>Actinomycetes</taxon>
        <taxon>Micrococcales</taxon>
        <taxon>Intrasporangiaceae</taxon>
        <taxon>Intrasporangium</taxon>
    </lineage>
</organism>
<sequence>MAADAYGRFMGRYSEPLAEQFVDWVGVRPGERALDVGSGPGALAARLVDRIGLTAVSAIDPSLPFVSALRARLPGLDVQSAGAERLPFPDDFFDHALAQLVVHFMQDPATGIAEMARVTRPGGSVSSCVWDFAGGRAPLSTFWQAVTDLDPGARTEEDLPGARAGDLEGLLEAAGLTEIRSGELVVVVAQRSFEEWWEPYTFGVGPAGEHVASLTDNARDALRDHCRGLLQDAPFDVEATAWAASGTV</sequence>
<gene>
    <name evidence="2" type="ordered locus">Intca_0429</name>
</gene>
<dbReference type="InterPro" id="IPR013216">
    <property type="entry name" value="Methyltransf_11"/>
</dbReference>
<dbReference type="Proteomes" id="UP000008914">
    <property type="component" value="Chromosome"/>
</dbReference>
<keyword evidence="3" id="KW-1185">Reference proteome</keyword>
<name>E6S873_INTC7</name>
<dbReference type="eggNOG" id="COG2226">
    <property type="taxonomic scope" value="Bacteria"/>
</dbReference>
<dbReference type="GO" id="GO:0032259">
    <property type="term" value="P:methylation"/>
    <property type="evidence" value="ECO:0007669"/>
    <property type="project" value="UniProtKB-KW"/>
</dbReference>
<dbReference type="PANTHER" id="PTHR43591:SF78">
    <property type="entry name" value="SLR0407 PROTEIN"/>
    <property type="match status" value="1"/>
</dbReference>
<evidence type="ECO:0000313" key="3">
    <source>
        <dbReference type="Proteomes" id="UP000008914"/>
    </source>
</evidence>
<dbReference type="HOGENOM" id="CLU_037990_2_4_11"/>
<keyword evidence="2" id="KW-0808">Transferase</keyword>
<dbReference type="CDD" id="cd02440">
    <property type="entry name" value="AdoMet_MTases"/>
    <property type="match status" value="1"/>
</dbReference>
<feature type="domain" description="Methyltransferase type 11" evidence="1">
    <location>
        <begin position="34"/>
        <end position="125"/>
    </location>
</feature>
<proteinExistence type="predicted"/>
<dbReference type="Gene3D" id="3.40.50.150">
    <property type="entry name" value="Vaccinia Virus protein VP39"/>
    <property type="match status" value="1"/>
</dbReference>
<dbReference type="SUPFAM" id="SSF53335">
    <property type="entry name" value="S-adenosyl-L-methionine-dependent methyltransferases"/>
    <property type="match status" value="1"/>
</dbReference>
<reference evidence="2 3" key="1">
    <citation type="journal article" date="2010" name="Stand. Genomic Sci.">
        <title>Complete genome sequence of Intrasporangium calvum type strain (7 KIP).</title>
        <authorList>
            <person name="Del Rio T.G."/>
            <person name="Chertkov O."/>
            <person name="Yasawong M."/>
            <person name="Lucas S."/>
            <person name="Deshpande S."/>
            <person name="Cheng J.F."/>
            <person name="Detter C."/>
            <person name="Tapia R."/>
            <person name="Han C."/>
            <person name="Goodwin L."/>
            <person name="Pitluck S."/>
            <person name="Liolios K."/>
            <person name="Ivanova N."/>
            <person name="Mavromatis K."/>
            <person name="Pati A."/>
            <person name="Chen A."/>
            <person name="Palaniappan K."/>
            <person name="Land M."/>
            <person name="Hauser L."/>
            <person name="Chang Y.J."/>
            <person name="Jeffries C.D."/>
            <person name="Rohde M."/>
            <person name="Pukall R."/>
            <person name="Sikorski J."/>
            <person name="Goker M."/>
            <person name="Woyke T."/>
            <person name="Bristow J."/>
            <person name="Eisen J.A."/>
            <person name="Markowitz V."/>
            <person name="Hugenholtz P."/>
            <person name="Kyrpides N.C."/>
            <person name="Klenk H.P."/>
            <person name="Lapidus A."/>
        </authorList>
    </citation>
    <scope>NUCLEOTIDE SEQUENCE [LARGE SCALE GENOMIC DNA]</scope>
    <source>
        <strain evidence="3">ATCC 23552 / DSM 43043 / JCM 3097 / NBRC 12989 / 7 KIP</strain>
    </source>
</reference>
<dbReference type="GO" id="GO:0008757">
    <property type="term" value="F:S-adenosylmethionine-dependent methyltransferase activity"/>
    <property type="evidence" value="ECO:0007669"/>
    <property type="project" value="InterPro"/>
</dbReference>
<dbReference type="STRING" id="710696.Intca_0429"/>
<dbReference type="KEGG" id="ica:Intca_0429"/>